<accession>A0A248LI83</accession>
<dbReference type="AlphaFoldDB" id="A0A248LI83"/>
<reference evidence="2" key="1">
    <citation type="submission" date="2017-06" db="EMBL/GenBank/DDBJ databases">
        <title>Whole genome sequence of Laribacter hongkongensis LHGZ1.</title>
        <authorList>
            <person name="Chen D."/>
            <person name="Wu H."/>
            <person name="Chen J."/>
        </authorList>
    </citation>
    <scope>NUCLEOTIDE SEQUENCE [LARGE SCALE GENOMIC DNA]</scope>
    <source>
        <strain evidence="2">LHGZ1</strain>
    </source>
</reference>
<sequence>MVMPAFSVLTRKTNALLPGPCIASARTKIFVCSDHLYIHMVVRSCHHEF</sequence>
<evidence type="ECO:0000313" key="1">
    <source>
        <dbReference type="EMBL" id="ASJ24352.1"/>
    </source>
</evidence>
<evidence type="ECO:0000313" key="2">
    <source>
        <dbReference type="Proteomes" id="UP000197424"/>
    </source>
</evidence>
<dbReference type="Proteomes" id="UP000197424">
    <property type="component" value="Chromosome"/>
</dbReference>
<protein>
    <submittedName>
        <fullName evidence="1">Uncharacterized protein</fullName>
    </submittedName>
</protein>
<dbReference type="EMBL" id="CP022115">
    <property type="protein sequence ID" value="ASJ24352.1"/>
    <property type="molecule type" value="Genomic_DNA"/>
</dbReference>
<gene>
    <name evidence="1" type="ORF">LHGZ1_1521</name>
</gene>
<name>A0A248LI83_9NEIS</name>
<proteinExistence type="predicted"/>
<organism evidence="1 2">
    <name type="scientific">Laribacter hongkongensis</name>
    <dbReference type="NCBI Taxonomy" id="168471"/>
    <lineage>
        <taxon>Bacteria</taxon>
        <taxon>Pseudomonadati</taxon>
        <taxon>Pseudomonadota</taxon>
        <taxon>Betaproteobacteria</taxon>
        <taxon>Neisseriales</taxon>
        <taxon>Aquaspirillaceae</taxon>
        <taxon>Laribacter</taxon>
    </lineage>
</organism>